<evidence type="ECO:0000313" key="3">
    <source>
        <dbReference type="Proteomes" id="UP000708298"/>
    </source>
</evidence>
<dbReference type="InterPro" id="IPR052891">
    <property type="entry name" value="DNA-3mA_glycosylase"/>
</dbReference>
<dbReference type="AlphaFoldDB" id="A0A963YRX3"/>
<dbReference type="Proteomes" id="UP000708298">
    <property type="component" value="Unassembled WGS sequence"/>
</dbReference>
<dbReference type="GO" id="GO:0046872">
    <property type="term" value="F:metal ion binding"/>
    <property type="evidence" value="ECO:0007669"/>
    <property type="project" value="UniProtKB-KW"/>
</dbReference>
<proteinExistence type="predicted"/>
<feature type="binding site" evidence="1">
    <location>
        <position position="179"/>
    </location>
    <ligand>
        <name>Zn(2+)</name>
        <dbReference type="ChEBI" id="CHEBI:29105"/>
    </ligand>
</feature>
<gene>
    <name evidence="2" type="ORF">ASILVAE211_11830</name>
</gene>
<keyword evidence="3" id="KW-1185">Reference proteome</keyword>
<accession>A0A963YRX3</accession>
<dbReference type="GO" id="GO:0008725">
    <property type="term" value="F:DNA-3-methyladenine glycosylase activity"/>
    <property type="evidence" value="ECO:0007669"/>
    <property type="project" value="InterPro"/>
</dbReference>
<reference evidence="2" key="2">
    <citation type="submission" date="2021-01" db="EMBL/GenBank/DDBJ databases">
        <authorList>
            <person name="Mieszkin S."/>
            <person name="Pouder E."/>
            <person name="Alain K."/>
        </authorList>
    </citation>
    <scope>NUCLEOTIDE SEQUENCE</scope>
    <source>
        <strain evidence="2">HW T2.11</strain>
    </source>
</reference>
<feature type="binding site" evidence="1">
    <location>
        <position position="183"/>
    </location>
    <ligand>
        <name>Zn(2+)</name>
        <dbReference type="ChEBI" id="CHEBI:29105"/>
    </ligand>
</feature>
<dbReference type="RefSeq" id="WP_319799558.1">
    <property type="nucleotide sequence ID" value="NZ_JAESVB010000004.1"/>
</dbReference>
<evidence type="ECO:0000313" key="2">
    <source>
        <dbReference type="EMBL" id="MCB8875872.1"/>
    </source>
</evidence>
<dbReference type="InterPro" id="IPR005019">
    <property type="entry name" value="Adenine_glyco"/>
</dbReference>
<dbReference type="Gene3D" id="1.10.340.30">
    <property type="entry name" value="Hypothetical protein, domain 2"/>
    <property type="match status" value="1"/>
</dbReference>
<keyword evidence="1" id="KW-0862">Zinc</keyword>
<comment type="caution">
    <text evidence="2">The sequence shown here is derived from an EMBL/GenBank/DDBJ whole genome shotgun (WGS) entry which is preliminary data.</text>
</comment>
<dbReference type="EMBL" id="JAESVB010000004">
    <property type="protein sequence ID" value="MCB8875872.1"/>
    <property type="molecule type" value="Genomic_DNA"/>
</dbReference>
<dbReference type="SUPFAM" id="SSF48150">
    <property type="entry name" value="DNA-glycosylase"/>
    <property type="match status" value="1"/>
</dbReference>
<dbReference type="GO" id="GO:0006284">
    <property type="term" value="P:base-excision repair"/>
    <property type="evidence" value="ECO:0007669"/>
    <property type="project" value="InterPro"/>
</dbReference>
<feature type="binding site" evidence="1">
    <location>
        <position position="14"/>
    </location>
    <ligand>
        <name>Zn(2+)</name>
        <dbReference type="ChEBI" id="CHEBI:29105"/>
    </ligand>
</feature>
<evidence type="ECO:0000256" key="1">
    <source>
        <dbReference type="PIRSR" id="PIRSR605019-1"/>
    </source>
</evidence>
<dbReference type="InterPro" id="IPR011257">
    <property type="entry name" value="DNA_glycosylase"/>
</dbReference>
<protein>
    <submittedName>
        <fullName evidence="2">DNA-3-methyladenine glycosylase I</fullName>
    </submittedName>
</protein>
<reference evidence="2" key="1">
    <citation type="journal article" date="2021" name="Microorganisms">
        <title>Acidisoma silvae sp. nov. and Acidisomacellulosilytica sp. nov., Two Acidophilic Bacteria Isolated from Decaying Wood, Hydrolyzing Cellulose and Producing Poly-3-hydroxybutyrate.</title>
        <authorList>
            <person name="Mieszkin S."/>
            <person name="Pouder E."/>
            <person name="Uroz S."/>
            <person name="Simon-Colin C."/>
            <person name="Alain K."/>
        </authorList>
    </citation>
    <scope>NUCLEOTIDE SEQUENCE</scope>
    <source>
        <strain evidence="2">HW T2.11</strain>
    </source>
</reference>
<organism evidence="2 3">
    <name type="scientific">Acidisoma silvae</name>
    <dbReference type="NCBI Taxonomy" id="2802396"/>
    <lineage>
        <taxon>Bacteria</taxon>
        <taxon>Pseudomonadati</taxon>
        <taxon>Pseudomonadota</taxon>
        <taxon>Alphaproteobacteria</taxon>
        <taxon>Acetobacterales</taxon>
        <taxon>Acidocellaceae</taxon>
        <taxon>Acidisoma</taxon>
    </lineage>
</organism>
<feature type="binding site" evidence="1">
    <location>
        <position position="27"/>
    </location>
    <ligand>
        <name>Zn(2+)</name>
        <dbReference type="ChEBI" id="CHEBI:29105"/>
    </ligand>
</feature>
<name>A0A963YRX3_9PROT</name>
<dbReference type="Pfam" id="PF03352">
    <property type="entry name" value="Adenine_glyco"/>
    <property type="match status" value="1"/>
</dbReference>
<dbReference type="PANTHER" id="PTHR30037:SF4">
    <property type="entry name" value="DNA-3-METHYLADENINE GLYCOSYLASE I"/>
    <property type="match status" value="1"/>
</dbReference>
<sequence length="200" mass="22012">MSATMIAPDGKPRCAWCAIGPDMLAYHDREWGFPVGDDRLLFEKFCLEGFQSGLSWRTILTKRDNFRAAFHDFEIACVAAMTEADIARLLQNDGIIRNRAKIASAINNAHRAQELIAAEGSLAGYVWRFAPKAEITPETMTTSPESVALSKDLKTRGWSFVGPTTVFALMQALGLVNDHAYGCVTRQAVASARAGFTRPR</sequence>
<keyword evidence="1" id="KW-0479">Metal-binding</keyword>
<dbReference type="PANTHER" id="PTHR30037">
    <property type="entry name" value="DNA-3-METHYLADENINE GLYCOSYLASE 1"/>
    <property type="match status" value="1"/>
</dbReference>